<dbReference type="EMBL" id="QLNQ01000018">
    <property type="protein sequence ID" value="RCK66083.1"/>
    <property type="molecule type" value="Genomic_DNA"/>
</dbReference>
<comment type="caution">
    <text evidence="6">The sequence shown here is derived from an EMBL/GenBank/DDBJ whole genome shotgun (WGS) entry which is preliminary data.</text>
</comment>
<comment type="subcellular location">
    <subcellularLocation>
        <location evidence="1">Cytoplasm</location>
    </subcellularLocation>
</comment>
<keyword evidence="4" id="KW-0653">Protein transport</keyword>
<dbReference type="InterPro" id="IPR001180">
    <property type="entry name" value="CNH_dom"/>
</dbReference>
<dbReference type="STRING" id="5486.A0A367YJL6"/>
<dbReference type="GO" id="GO:0005737">
    <property type="term" value="C:cytoplasm"/>
    <property type="evidence" value="ECO:0007669"/>
    <property type="project" value="UniProtKB-SubCell"/>
</dbReference>
<accession>A0A367YJL6</accession>
<evidence type="ECO:0000259" key="5">
    <source>
        <dbReference type="PROSITE" id="PS50219"/>
    </source>
</evidence>
<dbReference type="PANTHER" id="PTHR12894:SF27">
    <property type="entry name" value="TRANSFORMING GROWTH FACTOR-BETA RECEPTOR-ASSOCIATED PROTEIN 1"/>
    <property type="match status" value="1"/>
</dbReference>
<organism evidence="6 7">
    <name type="scientific">Candida viswanathii</name>
    <dbReference type="NCBI Taxonomy" id="5486"/>
    <lineage>
        <taxon>Eukaryota</taxon>
        <taxon>Fungi</taxon>
        <taxon>Dikarya</taxon>
        <taxon>Ascomycota</taxon>
        <taxon>Saccharomycotina</taxon>
        <taxon>Pichiomycetes</taxon>
        <taxon>Debaryomycetaceae</taxon>
        <taxon>Candida/Lodderomyces clade</taxon>
        <taxon>Candida</taxon>
    </lineage>
</organism>
<name>A0A367YJL6_9ASCO</name>
<evidence type="ECO:0000313" key="6">
    <source>
        <dbReference type="EMBL" id="RCK66083.1"/>
    </source>
</evidence>
<feature type="domain" description="CNH" evidence="5">
    <location>
        <begin position="25"/>
        <end position="291"/>
    </location>
</feature>
<reference evidence="6 7" key="1">
    <citation type="submission" date="2018-06" db="EMBL/GenBank/DDBJ databases">
        <title>Whole genome sequencing of Candida tropicalis (genome annotated by CSBL at Korea University).</title>
        <authorList>
            <person name="Ahn J."/>
        </authorList>
    </citation>
    <scope>NUCLEOTIDE SEQUENCE [LARGE SCALE GENOMIC DNA]</scope>
    <source>
        <strain evidence="6 7">ATCC 20962</strain>
    </source>
</reference>
<dbReference type="InterPro" id="IPR032914">
    <property type="entry name" value="Vam6/VPS39/TRAP1"/>
</dbReference>
<evidence type="ECO:0000256" key="2">
    <source>
        <dbReference type="ARBA" id="ARBA00022448"/>
    </source>
</evidence>
<gene>
    <name evidence="6" type="primary">VPS3</name>
    <name evidence="6" type="ORF">Cantr_01632</name>
</gene>
<protein>
    <submittedName>
        <fullName evidence="6">Vacuolar protein sorting-associated protein 3</fullName>
    </submittedName>
</protein>
<dbReference type="GO" id="GO:0015031">
    <property type="term" value="P:protein transport"/>
    <property type="evidence" value="ECO:0007669"/>
    <property type="project" value="UniProtKB-KW"/>
</dbReference>
<dbReference type="AlphaFoldDB" id="A0A367YJL6"/>
<keyword evidence="3" id="KW-0963">Cytoplasm</keyword>
<keyword evidence="2" id="KW-0813">Transport</keyword>
<evidence type="ECO:0000256" key="4">
    <source>
        <dbReference type="ARBA" id="ARBA00022927"/>
    </source>
</evidence>
<dbReference type="PROSITE" id="PS50219">
    <property type="entry name" value="CNH"/>
    <property type="match status" value="1"/>
</dbReference>
<dbReference type="PANTHER" id="PTHR12894">
    <property type="entry name" value="CNH DOMAIN CONTAINING"/>
    <property type="match status" value="1"/>
</dbReference>
<proteinExistence type="predicted"/>
<sequence length="825" mass="94534">MVYDAITRIGYRISPVLKDLPLKEEETITALATHENNIYVGTSLGNLLHFHRFEDTTEYISITSLEVNSHPVTKLLCVPQIQRLLVISNRTTFAFALPELSPCHMKKMKDVSDLQLLDNSILVLSPSKIRIIRIQDDKIMVVREINYSGAVTGNYCRDSHFIIVANHENYDIIDLDNNRKVPLFGYKTDADVRPIIVSFDKEYLLTILSDAKTSMAMFINSSGDVTRGTLTWVDQGYPSKGIVIESNYVFAAFEEKLVVSSLESLEAVAETNNELFTISRVSLMIVEDEEVKKLIDTSIQPAASQVSLCNGKEVYGVYPEHKLLQLQKKFLNHEELQVDRDDFTGEAQDYVTHMLLLSAIDSKKDDVVLELLNSERDGRLVVSPQFALYLFGQDHEKCSIYTGLTSFLESWEFPENHELFKKYILNLKPEFLTYELRLYYYGVASEDECLDFIPKDSFAEYDLETKSIIELLTEKQKFKSASQIFKLLQKSDAKDVTHDYSLFINDHLPNDLLEDAAQLVVTGSLEDADYAKTLIGVIKFDKDKGFAVLKKAPKKYQSINATILKDLSGDANNDKGFATLQIEVLEKAFKENPDLKGEVLDLLVHTLEVFYQDIKEDYDLLYEEFNEMNSLEKDKWPKIAWLDFLNICGKSKDLLVFVEVYLKSFELSLGSDRILEGEIFKYHRLFKGHDIPGLLDFGDYTTAEKLAGGEDPLPRKIYYNQPQIELPQCNQESLLQIFEFYLQEYTSGKAVEPAIKHFSEQYFKYIPVLDFLNLIPESFPLAYLVEYFNATIIDLNEHYRDALIRKAVSKAEAVRTTKLCKDFSK</sequence>
<dbReference type="OrthoDB" id="5325112at2759"/>
<dbReference type="GO" id="GO:0006914">
    <property type="term" value="P:autophagy"/>
    <property type="evidence" value="ECO:0007669"/>
    <property type="project" value="TreeGrafter"/>
</dbReference>
<evidence type="ECO:0000256" key="1">
    <source>
        <dbReference type="ARBA" id="ARBA00004496"/>
    </source>
</evidence>
<dbReference type="Proteomes" id="UP000253472">
    <property type="component" value="Unassembled WGS sequence"/>
</dbReference>
<evidence type="ECO:0000256" key="3">
    <source>
        <dbReference type="ARBA" id="ARBA00022490"/>
    </source>
</evidence>
<dbReference type="GO" id="GO:0016020">
    <property type="term" value="C:membrane"/>
    <property type="evidence" value="ECO:0007669"/>
    <property type="project" value="TreeGrafter"/>
</dbReference>
<evidence type="ECO:0000313" key="7">
    <source>
        <dbReference type="Proteomes" id="UP000253472"/>
    </source>
</evidence>
<keyword evidence="7" id="KW-1185">Reference proteome</keyword>
<dbReference type="Pfam" id="PF00780">
    <property type="entry name" value="CNH"/>
    <property type="match status" value="1"/>
</dbReference>
<dbReference type="GO" id="GO:0034058">
    <property type="term" value="P:endosomal vesicle fusion"/>
    <property type="evidence" value="ECO:0007669"/>
    <property type="project" value="TreeGrafter"/>
</dbReference>